<sequence length="82" mass="9204">MPPLLFVLVLLFLTPASTLDFRYHSNQEMEQYLLQVNASNPDIAHLYSIGQSVLGNDTPAATSCPTRCVQMGENTDRYRDTL</sequence>
<dbReference type="STRING" id="144197.ENSSPAP00000027390"/>
<dbReference type="GeneTree" id="ENSGT00940000179524"/>
<feature type="chain" id="PRO_5017194900" evidence="1">
    <location>
        <begin position="19"/>
        <end position="82"/>
    </location>
</feature>
<dbReference type="SUPFAM" id="SSF53187">
    <property type="entry name" value="Zn-dependent exopeptidases"/>
    <property type="match status" value="1"/>
</dbReference>
<evidence type="ECO:0000313" key="2">
    <source>
        <dbReference type="Ensembl" id="ENSSPAP00000027390.1"/>
    </source>
</evidence>
<evidence type="ECO:0000256" key="1">
    <source>
        <dbReference type="SAM" id="SignalP"/>
    </source>
</evidence>
<dbReference type="Gene3D" id="3.40.630.10">
    <property type="entry name" value="Zn peptidases"/>
    <property type="match status" value="1"/>
</dbReference>
<feature type="signal peptide" evidence="1">
    <location>
        <begin position="1"/>
        <end position="18"/>
    </location>
</feature>
<accession>A0A3B5B2I9</accession>
<dbReference type="Ensembl" id="ENSSPAT00000027835.1">
    <property type="protein sequence ID" value="ENSSPAP00000027390.1"/>
    <property type="gene ID" value="ENSSPAG00000020658.1"/>
</dbReference>
<protein>
    <submittedName>
        <fullName evidence="2">Uncharacterized protein</fullName>
    </submittedName>
</protein>
<dbReference type="AlphaFoldDB" id="A0A3B5B2I9"/>
<proteinExistence type="predicted"/>
<keyword evidence="1" id="KW-0732">Signal</keyword>
<organism evidence="2">
    <name type="scientific">Stegastes partitus</name>
    <name type="common">bicolor damselfish</name>
    <dbReference type="NCBI Taxonomy" id="144197"/>
    <lineage>
        <taxon>Eukaryota</taxon>
        <taxon>Metazoa</taxon>
        <taxon>Chordata</taxon>
        <taxon>Craniata</taxon>
        <taxon>Vertebrata</taxon>
        <taxon>Euteleostomi</taxon>
        <taxon>Actinopterygii</taxon>
        <taxon>Neopterygii</taxon>
        <taxon>Teleostei</taxon>
        <taxon>Neoteleostei</taxon>
        <taxon>Acanthomorphata</taxon>
        <taxon>Ovalentaria</taxon>
        <taxon>Pomacentridae</taxon>
        <taxon>Stegastes</taxon>
    </lineage>
</organism>
<reference evidence="2" key="1">
    <citation type="submission" date="2023-09" db="UniProtKB">
        <authorList>
            <consortium name="Ensembl"/>
        </authorList>
    </citation>
    <scope>IDENTIFICATION</scope>
</reference>
<name>A0A3B5B2I9_9TELE</name>